<keyword evidence="2" id="KW-1185">Reference proteome</keyword>
<dbReference type="Proteomes" id="UP000184522">
    <property type="component" value="Unassembled WGS sequence"/>
</dbReference>
<evidence type="ECO:0000313" key="2">
    <source>
        <dbReference type="Proteomes" id="UP000184522"/>
    </source>
</evidence>
<dbReference type="OrthoDB" id="1443458at2"/>
<evidence type="ECO:0000313" key="1">
    <source>
        <dbReference type="EMBL" id="SHH46139.1"/>
    </source>
</evidence>
<organism evidence="1 2">
    <name type="scientific">Winogradskyella jejuensis</name>
    <dbReference type="NCBI Taxonomy" id="1089305"/>
    <lineage>
        <taxon>Bacteria</taxon>
        <taxon>Pseudomonadati</taxon>
        <taxon>Bacteroidota</taxon>
        <taxon>Flavobacteriia</taxon>
        <taxon>Flavobacteriales</taxon>
        <taxon>Flavobacteriaceae</taxon>
        <taxon>Winogradskyella</taxon>
    </lineage>
</organism>
<dbReference type="STRING" id="1089305.SAMN05444148_2070"/>
<dbReference type="AlphaFoldDB" id="A0A1M5T5W9"/>
<proteinExistence type="predicted"/>
<protein>
    <submittedName>
        <fullName evidence="1">Uncharacterized protein</fullName>
    </submittedName>
</protein>
<sequence>MKKLLALLLIVPFLSFGQVSEDEKKDIETYALKMCGCFNNILNELHPKAIKAINILATEGQQKMEQYITKVLQEESDAEQQAFMKSFQVMQEPAFGARIENCDTSSIQDKALKRRFDNPKTEAHKYLMNYLSSEDSCKVLKVFYDMGTSQN</sequence>
<name>A0A1M5T5W9_9FLAO</name>
<gene>
    <name evidence="1" type="ORF">SAMN05444148_2070</name>
</gene>
<dbReference type="RefSeq" id="WP_143185592.1">
    <property type="nucleotide sequence ID" value="NZ_FQWS01000002.1"/>
</dbReference>
<reference evidence="2" key="1">
    <citation type="submission" date="2016-11" db="EMBL/GenBank/DDBJ databases">
        <authorList>
            <person name="Varghese N."/>
            <person name="Submissions S."/>
        </authorList>
    </citation>
    <scope>NUCLEOTIDE SEQUENCE [LARGE SCALE GENOMIC DNA]</scope>
    <source>
        <strain evidence="2">DSM 25330</strain>
    </source>
</reference>
<accession>A0A1M5T5W9</accession>
<dbReference type="EMBL" id="FQWS01000002">
    <property type="protein sequence ID" value="SHH46139.1"/>
    <property type="molecule type" value="Genomic_DNA"/>
</dbReference>